<dbReference type="InterPro" id="IPR045621">
    <property type="entry name" value="BPD_transp_1_N"/>
</dbReference>
<dbReference type="Pfam" id="PF19300">
    <property type="entry name" value="BPD_transp_1_N"/>
    <property type="match status" value="1"/>
</dbReference>
<feature type="transmembrane region" description="Helical" evidence="7">
    <location>
        <begin position="185"/>
        <end position="204"/>
    </location>
</feature>
<keyword evidence="3" id="KW-1003">Cell membrane</keyword>
<feature type="transmembrane region" description="Helical" evidence="7">
    <location>
        <begin position="140"/>
        <end position="165"/>
    </location>
</feature>
<keyword evidence="6 7" id="KW-0472">Membrane</keyword>
<accession>A0ABY5ZDQ9</accession>
<dbReference type="PROSITE" id="PS50928">
    <property type="entry name" value="ABC_TM1"/>
    <property type="match status" value="1"/>
</dbReference>
<dbReference type="Gene3D" id="1.10.3720.10">
    <property type="entry name" value="MetI-like"/>
    <property type="match status" value="1"/>
</dbReference>
<evidence type="ECO:0000256" key="4">
    <source>
        <dbReference type="ARBA" id="ARBA00022692"/>
    </source>
</evidence>
<keyword evidence="10" id="KW-1185">Reference proteome</keyword>
<protein>
    <submittedName>
        <fullName evidence="9">ABC transporter permease</fullName>
    </submittedName>
</protein>
<evidence type="ECO:0000256" key="6">
    <source>
        <dbReference type="ARBA" id="ARBA00023136"/>
    </source>
</evidence>
<organism evidence="9 10">
    <name type="scientific">Dactylosporangium roseum</name>
    <dbReference type="NCBI Taxonomy" id="47989"/>
    <lineage>
        <taxon>Bacteria</taxon>
        <taxon>Bacillati</taxon>
        <taxon>Actinomycetota</taxon>
        <taxon>Actinomycetes</taxon>
        <taxon>Micromonosporales</taxon>
        <taxon>Micromonosporaceae</taxon>
        <taxon>Dactylosporangium</taxon>
    </lineage>
</organism>
<feature type="transmembrane region" description="Helical" evidence="7">
    <location>
        <begin position="101"/>
        <end position="128"/>
    </location>
</feature>
<keyword evidence="2 7" id="KW-0813">Transport</keyword>
<evidence type="ECO:0000256" key="7">
    <source>
        <dbReference type="RuleBase" id="RU363032"/>
    </source>
</evidence>
<feature type="transmembrane region" description="Helical" evidence="7">
    <location>
        <begin position="288"/>
        <end position="311"/>
    </location>
</feature>
<evidence type="ECO:0000259" key="8">
    <source>
        <dbReference type="PROSITE" id="PS50928"/>
    </source>
</evidence>
<evidence type="ECO:0000256" key="1">
    <source>
        <dbReference type="ARBA" id="ARBA00004651"/>
    </source>
</evidence>
<dbReference type="InterPro" id="IPR000515">
    <property type="entry name" value="MetI-like"/>
</dbReference>
<dbReference type="PANTHER" id="PTHR43163">
    <property type="entry name" value="DIPEPTIDE TRANSPORT SYSTEM PERMEASE PROTEIN DPPB-RELATED"/>
    <property type="match status" value="1"/>
</dbReference>
<evidence type="ECO:0000256" key="3">
    <source>
        <dbReference type="ARBA" id="ARBA00022475"/>
    </source>
</evidence>
<comment type="subcellular location">
    <subcellularLocation>
        <location evidence="1 7">Cell membrane</location>
        <topology evidence="1 7">Multi-pass membrane protein</topology>
    </subcellularLocation>
</comment>
<evidence type="ECO:0000313" key="10">
    <source>
        <dbReference type="Proteomes" id="UP001058271"/>
    </source>
</evidence>
<gene>
    <name evidence="9" type="ORF">Drose_16770</name>
</gene>
<proteinExistence type="inferred from homology"/>
<dbReference type="PANTHER" id="PTHR43163:SF6">
    <property type="entry name" value="DIPEPTIDE TRANSPORT SYSTEM PERMEASE PROTEIN DPPB-RELATED"/>
    <property type="match status" value="1"/>
</dbReference>
<evidence type="ECO:0000256" key="5">
    <source>
        <dbReference type="ARBA" id="ARBA00022989"/>
    </source>
</evidence>
<dbReference type="InterPro" id="IPR035906">
    <property type="entry name" value="MetI-like_sf"/>
</dbReference>
<evidence type="ECO:0000256" key="2">
    <source>
        <dbReference type="ARBA" id="ARBA00022448"/>
    </source>
</evidence>
<keyword evidence="5 7" id="KW-1133">Transmembrane helix</keyword>
<dbReference type="EMBL" id="CP073721">
    <property type="protein sequence ID" value="UWZ39721.1"/>
    <property type="molecule type" value="Genomic_DNA"/>
</dbReference>
<dbReference type="Proteomes" id="UP001058271">
    <property type="component" value="Chromosome"/>
</dbReference>
<feature type="transmembrane region" description="Helical" evidence="7">
    <location>
        <begin position="15"/>
        <end position="36"/>
    </location>
</feature>
<dbReference type="Pfam" id="PF00528">
    <property type="entry name" value="BPD_transp_1"/>
    <property type="match status" value="1"/>
</dbReference>
<dbReference type="RefSeq" id="WP_260729150.1">
    <property type="nucleotide sequence ID" value="NZ_BAAABS010000028.1"/>
</dbReference>
<dbReference type="SUPFAM" id="SSF161098">
    <property type="entry name" value="MetI-like"/>
    <property type="match status" value="1"/>
</dbReference>
<comment type="similarity">
    <text evidence="7">Belongs to the binding-protein-dependent transport system permease family.</text>
</comment>
<reference evidence="9" key="1">
    <citation type="submission" date="2021-04" db="EMBL/GenBank/DDBJ databases">
        <title>Biosynthetic gene clusters of Dactylosporangioum roseum.</title>
        <authorList>
            <person name="Hartkoorn R.C."/>
            <person name="Beaudoing E."/>
            <person name="Hot D."/>
            <person name="Moureu S."/>
        </authorList>
    </citation>
    <scope>NUCLEOTIDE SEQUENCE</scope>
    <source>
        <strain evidence="9">NRRL B-16295</strain>
    </source>
</reference>
<keyword evidence="4 7" id="KW-0812">Transmembrane</keyword>
<name>A0ABY5ZDQ9_9ACTN</name>
<feature type="domain" description="ABC transmembrane type-1" evidence="8">
    <location>
        <begin position="101"/>
        <end position="307"/>
    </location>
</feature>
<sequence length="326" mass="34983">MTRLRAFLAWAPREIAGFLGALLLISFVTFIAVRVVSGDIALKALGREATPGQLSAFRETHGLDDPMLVQYWDWLRGFVSGNWGQDLISGRGVFASIVSPFAYTVVLAVAALAASIPLSMILGVASALRMGDARDRTLMTMSIVTVATPEFVIAVGGILVFGVWLKLLPVDSTALTYEAPFLDKFWAFLLPWATLVIALTAYFYRVARASCYDVLKSKYVEAARLRGFGQSFLIRRYVIRNSAGPLINAVAIGAVHLIGGVVLVEQVFGYPGLGQALIQTVTGGSLKIVQAIVVVLAAVFLLIGAVADLAVKYVVGPTGRQSMDAR</sequence>
<evidence type="ECO:0000313" key="9">
    <source>
        <dbReference type="EMBL" id="UWZ39721.1"/>
    </source>
</evidence>
<dbReference type="CDD" id="cd06261">
    <property type="entry name" value="TM_PBP2"/>
    <property type="match status" value="1"/>
</dbReference>
<feature type="transmembrane region" description="Helical" evidence="7">
    <location>
        <begin position="246"/>
        <end position="268"/>
    </location>
</feature>